<organism evidence="6 7">
    <name type="scientific">Paenibacillus allorhizoplanae</name>
    <dbReference type="NCBI Taxonomy" id="2905648"/>
    <lineage>
        <taxon>Bacteria</taxon>
        <taxon>Bacillati</taxon>
        <taxon>Bacillota</taxon>
        <taxon>Bacilli</taxon>
        <taxon>Bacillales</taxon>
        <taxon>Paenibacillaceae</taxon>
        <taxon>Paenibacillus</taxon>
    </lineage>
</organism>
<keyword evidence="2 4" id="KW-0378">Hydrolase</keyword>
<dbReference type="SUPFAM" id="SSF49899">
    <property type="entry name" value="Concanavalin A-like lectins/glucanases"/>
    <property type="match status" value="1"/>
</dbReference>
<dbReference type="InterPro" id="IPR013320">
    <property type="entry name" value="ConA-like_dom_sf"/>
</dbReference>
<protein>
    <submittedName>
        <fullName evidence="6">Beta-xylosidase</fullName>
        <ecNumber evidence="6">3.2.1.37</ecNumber>
    </submittedName>
</protein>
<comment type="similarity">
    <text evidence="1 4">Belongs to the glycosyl hydrolase 43 family.</text>
</comment>
<dbReference type="Pfam" id="PF17851">
    <property type="entry name" value="GH43_C2"/>
    <property type="match status" value="1"/>
</dbReference>
<dbReference type="RefSeq" id="WP_236286695.1">
    <property type="nucleotide sequence ID" value="NZ_CAKMMW010000004.1"/>
</dbReference>
<dbReference type="PANTHER" id="PTHR42812">
    <property type="entry name" value="BETA-XYLOSIDASE"/>
    <property type="match status" value="1"/>
</dbReference>
<gene>
    <name evidence="6" type="primary">xynB_2</name>
    <name evidence="6" type="ORF">PAECIP111891_01997</name>
</gene>
<dbReference type="InterPro" id="IPR051795">
    <property type="entry name" value="Glycosyl_Hydrlase_43"/>
</dbReference>
<comment type="caution">
    <text evidence="6">The sequence shown here is derived from an EMBL/GenBank/DDBJ whole genome shotgun (WGS) entry which is preliminary data.</text>
</comment>
<keyword evidence="7" id="KW-1185">Reference proteome</keyword>
<evidence type="ECO:0000256" key="2">
    <source>
        <dbReference type="ARBA" id="ARBA00022801"/>
    </source>
</evidence>
<feature type="domain" description="Beta-xylosidase C-terminal Concanavalin A-like" evidence="5">
    <location>
        <begin position="323"/>
        <end position="520"/>
    </location>
</feature>
<keyword evidence="3 4" id="KW-0326">Glycosidase</keyword>
<proteinExistence type="inferred from homology"/>
<evidence type="ECO:0000259" key="5">
    <source>
        <dbReference type="Pfam" id="PF17851"/>
    </source>
</evidence>
<dbReference type="InterPro" id="IPR006710">
    <property type="entry name" value="Glyco_hydro_43"/>
</dbReference>
<accession>A0ABM9C2E7</accession>
<evidence type="ECO:0000313" key="7">
    <source>
        <dbReference type="Proteomes" id="UP000838821"/>
    </source>
</evidence>
<dbReference type="EC" id="3.2.1.37" evidence="6"/>
<dbReference type="Gene3D" id="2.115.10.20">
    <property type="entry name" value="Glycosyl hydrolase domain, family 43"/>
    <property type="match status" value="1"/>
</dbReference>
<evidence type="ECO:0000256" key="4">
    <source>
        <dbReference type="RuleBase" id="RU361187"/>
    </source>
</evidence>
<reference evidence="6" key="1">
    <citation type="submission" date="2022-01" db="EMBL/GenBank/DDBJ databases">
        <authorList>
            <person name="Criscuolo A."/>
        </authorList>
    </citation>
    <scope>NUCLEOTIDE SEQUENCE</scope>
    <source>
        <strain evidence="6">CIP111891</strain>
    </source>
</reference>
<dbReference type="GO" id="GO:0009044">
    <property type="term" value="F:xylan 1,4-beta-xylosidase activity"/>
    <property type="evidence" value="ECO:0007669"/>
    <property type="project" value="UniProtKB-EC"/>
</dbReference>
<dbReference type="Pfam" id="PF04616">
    <property type="entry name" value="Glyco_hydro_43"/>
    <property type="match status" value="1"/>
</dbReference>
<dbReference type="SUPFAM" id="SSF75005">
    <property type="entry name" value="Arabinanase/levansucrase/invertase"/>
    <property type="match status" value="1"/>
</dbReference>
<dbReference type="InterPro" id="IPR023296">
    <property type="entry name" value="Glyco_hydro_beta-prop_sf"/>
</dbReference>
<evidence type="ECO:0000256" key="1">
    <source>
        <dbReference type="ARBA" id="ARBA00009865"/>
    </source>
</evidence>
<dbReference type="EMBL" id="CAKMMW010000004">
    <property type="protein sequence ID" value="CAH1202156.1"/>
    <property type="molecule type" value="Genomic_DNA"/>
</dbReference>
<evidence type="ECO:0000256" key="3">
    <source>
        <dbReference type="ARBA" id="ARBA00023295"/>
    </source>
</evidence>
<evidence type="ECO:0000313" key="6">
    <source>
        <dbReference type="EMBL" id="CAH1202156.1"/>
    </source>
</evidence>
<dbReference type="CDD" id="cd09000">
    <property type="entry name" value="GH43_SXA-like"/>
    <property type="match status" value="1"/>
</dbReference>
<dbReference type="Proteomes" id="UP000838821">
    <property type="component" value="Unassembled WGS sequence"/>
</dbReference>
<dbReference type="InterPro" id="IPR041542">
    <property type="entry name" value="GH43_C2"/>
</dbReference>
<name>A0ABM9C2E7_9BACL</name>
<sequence>MIQNPILRGFNPDASIIRVEDDYYIATSTFEWFPGVLIHHSKDLMNWRPLTRPLDRVSQLDLRGVPSSGGIWAPSLSYSDGTFYLCFTNVVGRKGVYKDLHNYIVTAPSIEGPWSEPTYLNSSGFDHFLFHDTDGRKYLFNMQWDFRKNKRRFAGIIMQEFCLAEGKLIGEIKLVTQGTDLGVTEGPMVYKKDGYYYLLVAEGGTGPMHAATLMRATSVDGPYEVDPDYPIITTRNTPDHPLQNAGHGSLVETQLGDWYMVFICSRPLQDGNKLSPLGRETSLQKVLWTTDGWLRLAAGGKQPQLHIPETDLAPYPFAPDPVRDDFDAASLSVHWHTLRVPADESWLSLSERPGFLRLKGRESLTSLHNQSLVARRIQSFQCEMVTCVAFEPVSFNQMAGLVLYYDESDHYYLRISHDEQLGKHLAVIVSDQGQYDELDVYVPIPQEERIYLKAAMNFDKIQFSYSTDGQSWQPMGPTLYSGNLADSYQRKLSFTGAFVGICAQDLRGTRLYADFDFFEYVSGNES</sequence>
<dbReference type="Gene3D" id="2.60.120.200">
    <property type="match status" value="1"/>
</dbReference>
<dbReference type="PANTHER" id="PTHR42812:SF12">
    <property type="entry name" value="BETA-XYLOSIDASE-RELATED"/>
    <property type="match status" value="1"/>
</dbReference>